<dbReference type="EMBL" id="FWXJ01000001">
    <property type="protein sequence ID" value="SMC30617.1"/>
    <property type="molecule type" value="Genomic_DNA"/>
</dbReference>
<proteinExistence type="inferred from homology"/>
<reference evidence="3 4" key="1">
    <citation type="submission" date="2017-04" db="EMBL/GenBank/DDBJ databases">
        <authorList>
            <person name="Afonso C.L."/>
            <person name="Miller P.J."/>
            <person name="Scott M.A."/>
            <person name="Spackman E."/>
            <person name="Goraichik I."/>
            <person name="Dimitrov K.M."/>
            <person name="Suarez D.L."/>
            <person name="Swayne D.E."/>
        </authorList>
    </citation>
    <scope>NUCLEOTIDE SEQUENCE [LARGE SCALE GENOMIC DNA]</scope>
    <source>
        <strain evidence="3 4">VK13</strain>
    </source>
</reference>
<evidence type="ECO:0000256" key="2">
    <source>
        <dbReference type="ARBA" id="ARBA00023002"/>
    </source>
</evidence>
<dbReference type="Proteomes" id="UP000192708">
    <property type="component" value="Unassembled WGS sequence"/>
</dbReference>
<dbReference type="RefSeq" id="WP_084282018.1">
    <property type="nucleotide sequence ID" value="NZ_FWXJ01000001.1"/>
</dbReference>
<dbReference type="SUPFAM" id="SSF89733">
    <property type="entry name" value="L-sulfolactate dehydrogenase-like"/>
    <property type="match status" value="1"/>
</dbReference>
<evidence type="ECO:0000256" key="1">
    <source>
        <dbReference type="ARBA" id="ARBA00006056"/>
    </source>
</evidence>
<dbReference type="InterPro" id="IPR043143">
    <property type="entry name" value="Mal/L-sulf/L-lact_DH-like_NADP"/>
</dbReference>
<evidence type="ECO:0000313" key="4">
    <source>
        <dbReference type="Proteomes" id="UP000192708"/>
    </source>
</evidence>
<dbReference type="GO" id="GO:0016491">
    <property type="term" value="F:oxidoreductase activity"/>
    <property type="evidence" value="ECO:0007669"/>
    <property type="project" value="UniProtKB-KW"/>
</dbReference>
<keyword evidence="4" id="KW-1185">Reference proteome</keyword>
<dbReference type="PANTHER" id="PTHR11091:SF0">
    <property type="entry name" value="MALATE DEHYDROGENASE"/>
    <property type="match status" value="1"/>
</dbReference>
<gene>
    <name evidence="3" type="ORF">SAMN06296008_101226</name>
</gene>
<dbReference type="InterPro" id="IPR003767">
    <property type="entry name" value="Malate/L-lactate_DH-like"/>
</dbReference>
<dbReference type="InterPro" id="IPR036111">
    <property type="entry name" value="Mal/L-sulfo/L-lacto_DH-like_sf"/>
</dbReference>
<dbReference type="PANTHER" id="PTHR11091">
    <property type="entry name" value="OXIDOREDUCTASE-RELATED"/>
    <property type="match status" value="1"/>
</dbReference>
<dbReference type="OrthoDB" id="924592at2"/>
<organism evidence="3 4">
    <name type="scientific">Polynucleobacter kasalickyi</name>
    <dbReference type="NCBI Taxonomy" id="1938817"/>
    <lineage>
        <taxon>Bacteria</taxon>
        <taxon>Pseudomonadati</taxon>
        <taxon>Pseudomonadota</taxon>
        <taxon>Betaproteobacteria</taxon>
        <taxon>Burkholderiales</taxon>
        <taxon>Burkholderiaceae</taxon>
        <taxon>Polynucleobacter</taxon>
    </lineage>
</organism>
<sequence>MSHTITAQQAEEFITRVYVGLGMPAADAKIIAELMVTADLSGADGHGIFRLPQYSKRIVEGGINLHPQMKLLKDAPSIALLHGDNAMGHLIMHRCTELAIEKAKKNGIGWVGCCYGNHAGAGSMYTNLVAEAGLVGMYLAVGSANHMAPWGGIDMLLSTNPIAISVPMGAGKPPVLLDMATTVAAYGKVKMKAQQGEEMPVGWMIDKQGNPLTDPNRSHEGMLVPIGEYKGYGLSLMIALLAGCMNGAAVGSELVDFNADSKAVTNTGQTIVAINPDFLGGTEHLVQDATRLVTEIKGSQKLPGVSEIRVPGDGIAKSKAKRTAAGIPIPDNLFKALQETAKLAGVAPLEG</sequence>
<evidence type="ECO:0000313" key="3">
    <source>
        <dbReference type="EMBL" id="SMC30617.1"/>
    </source>
</evidence>
<dbReference type="Gene3D" id="1.10.1530.10">
    <property type="match status" value="1"/>
</dbReference>
<name>A0A1W1Y3A6_9BURK</name>
<dbReference type="AlphaFoldDB" id="A0A1W1Y3A6"/>
<accession>A0A1W1Y3A6</accession>
<comment type="similarity">
    <text evidence="1">Belongs to the LDH2/MDH2 oxidoreductase family.</text>
</comment>
<keyword evidence="2" id="KW-0560">Oxidoreductase</keyword>
<protein>
    <submittedName>
        <fullName evidence="3">Malate/lactate/ureidoglycolate dehydrogenase, LDH2 family</fullName>
    </submittedName>
</protein>
<dbReference type="STRING" id="1938817.SAMN06296008_101226"/>
<dbReference type="Gene3D" id="3.30.1370.60">
    <property type="entry name" value="Hypothetical oxidoreductase yiak, domain 2"/>
    <property type="match status" value="1"/>
</dbReference>
<dbReference type="InterPro" id="IPR043144">
    <property type="entry name" value="Mal/L-sulf/L-lact_DH-like_ah"/>
</dbReference>
<dbReference type="Pfam" id="PF02615">
    <property type="entry name" value="Ldh_2"/>
    <property type="match status" value="1"/>
</dbReference>